<feature type="compositionally biased region" description="Basic residues" evidence="1">
    <location>
        <begin position="1"/>
        <end position="11"/>
    </location>
</feature>
<dbReference type="RefSeq" id="XP_044550673.1">
    <property type="nucleotide sequence ID" value="XM_044691842.1"/>
</dbReference>
<proteinExistence type="predicted"/>
<dbReference type="Proteomes" id="UP000816034">
    <property type="component" value="Unassembled WGS sequence"/>
</dbReference>
<keyword evidence="3" id="KW-1185">Reference proteome</keyword>
<dbReference type="InterPro" id="IPR013730">
    <property type="entry name" value="Fyv7/TAP26"/>
</dbReference>
<accession>A0AA88KMM8</accession>
<feature type="compositionally biased region" description="Basic and acidic residues" evidence="1">
    <location>
        <begin position="19"/>
        <end position="43"/>
    </location>
</feature>
<gene>
    <name evidence="2" type="ORF">C9374_002425</name>
</gene>
<sequence>MPAQSKRKHHGTNNLELLAEGKQDREYKRKLDKISKDKQEKKKMTFAYLKTIKKMGYDFEDSITDHKRKLEKIQKKKEARGDPFKKEREEFEKKKQQQLAENKERLKKKEELQRKHEQREQKRKQMRRTNNRGQPVLKYHMNQILNKLTSEKK</sequence>
<dbReference type="AlphaFoldDB" id="A0AA88KMM8"/>
<feature type="compositionally biased region" description="Basic residues" evidence="1">
    <location>
        <begin position="121"/>
        <end position="130"/>
    </location>
</feature>
<dbReference type="GeneID" id="68094881"/>
<evidence type="ECO:0000313" key="3">
    <source>
        <dbReference type="Proteomes" id="UP000816034"/>
    </source>
</evidence>
<evidence type="ECO:0000313" key="2">
    <source>
        <dbReference type="EMBL" id="KAG2386681.1"/>
    </source>
</evidence>
<dbReference type="EMBL" id="PYSW02000015">
    <property type="protein sequence ID" value="KAG2386681.1"/>
    <property type="molecule type" value="Genomic_DNA"/>
</dbReference>
<evidence type="ECO:0008006" key="4">
    <source>
        <dbReference type="Google" id="ProtNLM"/>
    </source>
</evidence>
<name>A0AA88KMM8_NAELO</name>
<reference evidence="2 3" key="1">
    <citation type="journal article" date="2018" name="BMC Genomics">
        <title>The genome of Naegleria lovaniensis, the basis for a comparative approach to unravel pathogenicity factors of the human pathogenic amoeba N. fowleri.</title>
        <authorList>
            <person name="Liechti N."/>
            <person name="Schurch N."/>
            <person name="Bruggmann R."/>
            <person name="Wittwer M."/>
        </authorList>
    </citation>
    <scope>NUCLEOTIDE SEQUENCE [LARGE SCALE GENOMIC DNA]</scope>
    <source>
        <strain evidence="2 3">ATCC 30569</strain>
    </source>
</reference>
<feature type="region of interest" description="Disordered" evidence="1">
    <location>
        <begin position="72"/>
        <end position="153"/>
    </location>
</feature>
<evidence type="ECO:0000256" key="1">
    <source>
        <dbReference type="SAM" id="MobiDB-lite"/>
    </source>
</evidence>
<protein>
    <recommendedName>
        <fullName evidence="4">rRNA-processing protein FYV7</fullName>
    </recommendedName>
</protein>
<dbReference type="Pfam" id="PF08524">
    <property type="entry name" value="rRNA_processing"/>
    <property type="match status" value="1"/>
</dbReference>
<comment type="caution">
    <text evidence="2">The sequence shown here is derived from an EMBL/GenBank/DDBJ whole genome shotgun (WGS) entry which is preliminary data.</text>
</comment>
<feature type="region of interest" description="Disordered" evidence="1">
    <location>
        <begin position="1"/>
        <end position="44"/>
    </location>
</feature>
<feature type="compositionally biased region" description="Basic and acidic residues" evidence="1">
    <location>
        <begin position="79"/>
        <end position="120"/>
    </location>
</feature>
<organism evidence="2 3">
    <name type="scientific">Naegleria lovaniensis</name>
    <name type="common">Amoeba</name>
    <dbReference type="NCBI Taxonomy" id="51637"/>
    <lineage>
        <taxon>Eukaryota</taxon>
        <taxon>Discoba</taxon>
        <taxon>Heterolobosea</taxon>
        <taxon>Tetramitia</taxon>
        <taxon>Eutetramitia</taxon>
        <taxon>Vahlkampfiidae</taxon>
        <taxon>Naegleria</taxon>
    </lineage>
</organism>
<feature type="compositionally biased region" description="Polar residues" evidence="1">
    <location>
        <begin position="143"/>
        <end position="153"/>
    </location>
</feature>